<dbReference type="AlphaFoldDB" id="A0A450TW78"/>
<reference evidence="2" key="1">
    <citation type="submission" date="2019-02" db="EMBL/GenBank/DDBJ databases">
        <authorList>
            <person name="Gruber-Vodicka R. H."/>
            <person name="Seah K. B. B."/>
        </authorList>
    </citation>
    <scope>NUCLEOTIDE SEQUENCE</scope>
    <source>
        <strain evidence="3">BECK_BZ163</strain>
        <strain evidence="4">BECK_BZ164</strain>
        <strain evidence="2">BECK_BZ165</strain>
    </source>
</reference>
<feature type="chain" id="PRO_5036113400" evidence="1">
    <location>
        <begin position="32"/>
        <end position="80"/>
    </location>
</feature>
<evidence type="ECO:0000313" key="4">
    <source>
        <dbReference type="EMBL" id="VFK20412.1"/>
    </source>
</evidence>
<evidence type="ECO:0000313" key="3">
    <source>
        <dbReference type="EMBL" id="VFJ73701.1"/>
    </source>
</evidence>
<protein>
    <submittedName>
        <fullName evidence="2">Uncharacterized protein</fullName>
    </submittedName>
</protein>
<accession>A0A450TW78</accession>
<dbReference type="EMBL" id="CAADFL010000694">
    <property type="protein sequence ID" value="VFK20412.1"/>
    <property type="molecule type" value="Genomic_DNA"/>
</dbReference>
<sequence>MKKRNHLVMNNPMKTLLGILLFCLAAQVSFAAPGVCRGRIFYLGEEGNIHGIHSVAKPQRVIVVLSGSLSISLLAIEKAG</sequence>
<dbReference type="EMBL" id="CAADFA010000717">
    <property type="protein sequence ID" value="VFJ73260.1"/>
    <property type="molecule type" value="Genomic_DNA"/>
</dbReference>
<evidence type="ECO:0000313" key="2">
    <source>
        <dbReference type="EMBL" id="VFJ73260.1"/>
    </source>
</evidence>
<dbReference type="EMBL" id="CAADEZ010000737">
    <property type="protein sequence ID" value="VFJ73701.1"/>
    <property type="molecule type" value="Genomic_DNA"/>
</dbReference>
<gene>
    <name evidence="3" type="ORF">BECKFM1743A_GA0114220_107372</name>
    <name evidence="4" type="ORF">BECKFM1743B_GA0114221_106941</name>
    <name evidence="2" type="ORF">BECKFM1743C_GA0114222_107171</name>
</gene>
<proteinExistence type="predicted"/>
<feature type="signal peptide" evidence="1">
    <location>
        <begin position="1"/>
        <end position="31"/>
    </location>
</feature>
<name>A0A450TW78_9GAMM</name>
<evidence type="ECO:0000256" key="1">
    <source>
        <dbReference type="SAM" id="SignalP"/>
    </source>
</evidence>
<keyword evidence="1" id="KW-0732">Signal</keyword>
<organism evidence="2">
    <name type="scientific">Candidatus Kentrum sp. FM</name>
    <dbReference type="NCBI Taxonomy" id="2126340"/>
    <lineage>
        <taxon>Bacteria</taxon>
        <taxon>Pseudomonadati</taxon>
        <taxon>Pseudomonadota</taxon>
        <taxon>Gammaproteobacteria</taxon>
        <taxon>Candidatus Kentrum</taxon>
    </lineage>
</organism>